<reference evidence="7" key="1">
    <citation type="submission" date="2018-11" db="EMBL/GenBank/DDBJ databases">
        <authorList>
            <person name="Alioto T."/>
            <person name="Alioto T."/>
        </authorList>
    </citation>
    <scope>NUCLEOTIDE SEQUENCE</scope>
</reference>
<dbReference type="InterPro" id="IPR036647">
    <property type="entry name" value="GTF2I-like_rpt_sf"/>
</dbReference>
<gene>
    <name evidence="7" type="ORF">MGAL_10B068691</name>
</gene>
<dbReference type="SUPFAM" id="SSF117773">
    <property type="entry name" value="GTF2I-like repeat"/>
    <property type="match status" value="1"/>
</dbReference>
<protein>
    <submittedName>
        <fullName evidence="7">Uncharacterized protein</fullName>
    </submittedName>
</protein>
<evidence type="ECO:0000313" key="8">
    <source>
        <dbReference type="Proteomes" id="UP000596742"/>
    </source>
</evidence>
<comment type="subcellular location">
    <subcellularLocation>
        <location evidence="1">Nucleus</location>
    </subcellularLocation>
</comment>
<name>A0A8B6FSP8_MYTGA</name>
<dbReference type="Gene3D" id="3.90.1460.10">
    <property type="entry name" value="GTF2I-like"/>
    <property type="match status" value="1"/>
</dbReference>
<keyword evidence="4" id="KW-0238">DNA-binding</keyword>
<accession>A0A8B6FSP8</accession>
<evidence type="ECO:0000313" key="7">
    <source>
        <dbReference type="EMBL" id="VDI53649.1"/>
    </source>
</evidence>
<dbReference type="Pfam" id="PF02946">
    <property type="entry name" value="GTF2I"/>
    <property type="match status" value="1"/>
</dbReference>
<dbReference type="PROSITE" id="PS51139">
    <property type="entry name" value="GTF2I"/>
    <property type="match status" value="1"/>
</dbReference>
<dbReference type="Proteomes" id="UP000596742">
    <property type="component" value="Unassembled WGS sequence"/>
</dbReference>
<organism evidence="7 8">
    <name type="scientific">Mytilus galloprovincialis</name>
    <name type="common">Mediterranean mussel</name>
    <dbReference type="NCBI Taxonomy" id="29158"/>
    <lineage>
        <taxon>Eukaryota</taxon>
        <taxon>Metazoa</taxon>
        <taxon>Spiralia</taxon>
        <taxon>Lophotrochozoa</taxon>
        <taxon>Mollusca</taxon>
        <taxon>Bivalvia</taxon>
        <taxon>Autobranchia</taxon>
        <taxon>Pteriomorphia</taxon>
        <taxon>Mytilida</taxon>
        <taxon>Mytiloidea</taxon>
        <taxon>Mytilidae</taxon>
        <taxon>Mytilinae</taxon>
        <taxon>Mytilus</taxon>
    </lineage>
</organism>
<evidence type="ECO:0000256" key="2">
    <source>
        <dbReference type="ARBA" id="ARBA00022737"/>
    </source>
</evidence>
<evidence type="ECO:0000256" key="5">
    <source>
        <dbReference type="ARBA" id="ARBA00023163"/>
    </source>
</evidence>
<sequence length="278" mass="31015">MSATPLLTPMLVFRGGSGIILEFHEQYVGGQRLVDGFHYFTPGHIVYVGDDRTHKDTKKELTENVRKIFNSCWASASLKNQAVPYGNIIKNNLYRMEGLPDGVIFKDPNSYGLSTLRQIISQKDSIKFVNVIPATTLASSATPSNGLENEIITEDTDAPAIPLELREEPMEAVADAVDITIDLSNMHMEEITGAPEIPLDVLDSLAATIQVDVVEEQTRIIVPKDEEEENGMYKVVSVLAKKKIGKKTILFSALGRIQFFRCYLGTKKDHSKLFYKMF</sequence>
<keyword evidence="6" id="KW-0539">Nucleus</keyword>
<evidence type="ECO:0000256" key="6">
    <source>
        <dbReference type="ARBA" id="ARBA00023242"/>
    </source>
</evidence>
<dbReference type="GO" id="GO:0005634">
    <property type="term" value="C:nucleus"/>
    <property type="evidence" value="ECO:0007669"/>
    <property type="project" value="UniProtKB-SubCell"/>
</dbReference>
<keyword evidence="8" id="KW-1185">Reference proteome</keyword>
<dbReference type="InterPro" id="IPR004212">
    <property type="entry name" value="GTF2I"/>
</dbReference>
<dbReference type="EMBL" id="UYJE01007325">
    <property type="protein sequence ID" value="VDI53649.1"/>
    <property type="molecule type" value="Genomic_DNA"/>
</dbReference>
<evidence type="ECO:0000256" key="3">
    <source>
        <dbReference type="ARBA" id="ARBA00023015"/>
    </source>
</evidence>
<evidence type="ECO:0000256" key="1">
    <source>
        <dbReference type="ARBA" id="ARBA00004123"/>
    </source>
</evidence>
<evidence type="ECO:0000256" key="4">
    <source>
        <dbReference type="ARBA" id="ARBA00023125"/>
    </source>
</evidence>
<keyword evidence="5" id="KW-0804">Transcription</keyword>
<dbReference type="AlphaFoldDB" id="A0A8B6FSP8"/>
<keyword evidence="2" id="KW-0677">Repeat</keyword>
<keyword evidence="3" id="KW-0805">Transcription regulation</keyword>
<dbReference type="GO" id="GO:0003677">
    <property type="term" value="F:DNA binding"/>
    <property type="evidence" value="ECO:0007669"/>
    <property type="project" value="UniProtKB-KW"/>
</dbReference>
<dbReference type="OrthoDB" id="6162606at2759"/>
<proteinExistence type="predicted"/>
<comment type="caution">
    <text evidence="7">The sequence shown here is derived from an EMBL/GenBank/DDBJ whole genome shotgun (WGS) entry which is preliminary data.</text>
</comment>